<dbReference type="AlphaFoldDB" id="A0A511ZM63"/>
<dbReference type="Gene3D" id="1.20.1290.10">
    <property type="entry name" value="AhpD-like"/>
    <property type="match status" value="1"/>
</dbReference>
<protein>
    <recommendedName>
        <fullName evidence="1">Carboxymuconolactone decarboxylase-like domain-containing protein</fullName>
    </recommendedName>
</protein>
<dbReference type="PANTHER" id="PTHR34846:SF10">
    <property type="entry name" value="CYTOPLASMIC PROTEIN"/>
    <property type="match status" value="1"/>
</dbReference>
<organism evidence="2 3">
    <name type="scientific">Oceanobacillus sojae</name>
    <dbReference type="NCBI Taxonomy" id="582851"/>
    <lineage>
        <taxon>Bacteria</taxon>
        <taxon>Bacillati</taxon>
        <taxon>Bacillota</taxon>
        <taxon>Bacilli</taxon>
        <taxon>Bacillales</taxon>
        <taxon>Bacillaceae</taxon>
        <taxon>Oceanobacillus</taxon>
    </lineage>
</organism>
<dbReference type="Pfam" id="PF02627">
    <property type="entry name" value="CMD"/>
    <property type="match status" value="1"/>
</dbReference>
<gene>
    <name evidence="2" type="primary">ydfG_1</name>
    <name evidence="2" type="ORF">OSO01_32660</name>
</gene>
<sequence>MAKLISKGIVKAAGMMKMDNRINYFKVDPAALETIMDAEKYVRKTSIDRKLKELIKIRVSQINGCSYCLNMHTRAAKKLKVSDEKIDILKNWREAETFTKEEKAALALAENMTLVSENGVSDELYGQVREHFSEKEYVELVMVIIQINTWNRLSIAMGNHAEV</sequence>
<evidence type="ECO:0000313" key="3">
    <source>
        <dbReference type="Proteomes" id="UP000321558"/>
    </source>
</evidence>
<proteinExistence type="predicted"/>
<feature type="domain" description="Carboxymuconolactone decarboxylase-like" evidence="1">
    <location>
        <begin position="29"/>
        <end position="110"/>
    </location>
</feature>
<reference evidence="2 3" key="1">
    <citation type="submission" date="2019-07" db="EMBL/GenBank/DDBJ databases">
        <title>Whole genome shotgun sequence of Oceanobacillus sojae NBRC 105379.</title>
        <authorList>
            <person name="Hosoyama A."/>
            <person name="Uohara A."/>
            <person name="Ohji S."/>
            <person name="Ichikawa N."/>
        </authorList>
    </citation>
    <scope>NUCLEOTIDE SEQUENCE [LARGE SCALE GENOMIC DNA]</scope>
    <source>
        <strain evidence="2 3">NBRC 105379</strain>
    </source>
</reference>
<dbReference type="InterPro" id="IPR004675">
    <property type="entry name" value="AhpD_core"/>
</dbReference>
<dbReference type="NCBIfam" id="TIGR00778">
    <property type="entry name" value="ahpD_dom"/>
    <property type="match status" value="1"/>
</dbReference>
<accession>A0A511ZM63</accession>
<dbReference type="EMBL" id="BJYM01000014">
    <property type="protein sequence ID" value="GEN88527.1"/>
    <property type="molecule type" value="Genomic_DNA"/>
</dbReference>
<dbReference type="STRING" id="582851.GCA_900162665_04557"/>
<comment type="caution">
    <text evidence="2">The sequence shown here is derived from an EMBL/GenBank/DDBJ whole genome shotgun (WGS) entry which is preliminary data.</text>
</comment>
<dbReference type="SUPFAM" id="SSF69118">
    <property type="entry name" value="AhpD-like"/>
    <property type="match status" value="1"/>
</dbReference>
<name>A0A511ZM63_9BACI</name>
<dbReference type="InterPro" id="IPR029032">
    <property type="entry name" value="AhpD-like"/>
</dbReference>
<dbReference type="PANTHER" id="PTHR34846">
    <property type="entry name" value="4-CARBOXYMUCONOLACTONE DECARBOXYLASE FAMILY PROTEIN (AFU_ORTHOLOGUE AFUA_6G11590)"/>
    <property type="match status" value="1"/>
</dbReference>
<keyword evidence="3" id="KW-1185">Reference proteome</keyword>
<evidence type="ECO:0000313" key="2">
    <source>
        <dbReference type="EMBL" id="GEN88527.1"/>
    </source>
</evidence>
<dbReference type="Proteomes" id="UP000321558">
    <property type="component" value="Unassembled WGS sequence"/>
</dbReference>
<dbReference type="GO" id="GO:0051920">
    <property type="term" value="F:peroxiredoxin activity"/>
    <property type="evidence" value="ECO:0007669"/>
    <property type="project" value="InterPro"/>
</dbReference>
<evidence type="ECO:0000259" key="1">
    <source>
        <dbReference type="Pfam" id="PF02627"/>
    </source>
</evidence>
<dbReference type="InterPro" id="IPR003779">
    <property type="entry name" value="CMD-like"/>
</dbReference>